<protein>
    <recommendedName>
        <fullName evidence="5">Ph domain-containing protein</fullName>
    </recommendedName>
</protein>
<feature type="transmembrane region" description="Helical" evidence="2">
    <location>
        <begin position="55"/>
        <end position="76"/>
    </location>
</feature>
<feature type="region of interest" description="Disordered" evidence="1">
    <location>
        <begin position="155"/>
        <end position="196"/>
    </location>
</feature>
<proteinExistence type="predicted"/>
<dbReference type="PANTHER" id="PTHR35519:SF2">
    <property type="entry name" value="PH DOMAIN PROTEIN"/>
    <property type="match status" value="1"/>
</dbReference>
<evidence type="ECO:0000256" key="1">
    <source>
        <dbReference type="SAM" id="MobiDB-lite"/>
    </source>
</evidence>
<dbReference type="STRING" id="77020.A0A0M8MK34"/>
<evidence type="ECO:0000256" key="2">
    <source>
        <dbReference type="SAM" id="Phobius"/>
    </source>
</evidence>
<keyword evidence="2" id="KW-0472">Membrane</keyword>
<reference evidence="3 4" key="1">
    <citation type="submission" date="2015-07" db="EMBL/GenBank/DDBJ databases">
        <title>Draft Genome Sequence of Malassezia furfur CBS1878 and Malassezia pachydermatis CBS1879.</title>
        <authorList>
            <person name="Triana S."/>
            <person name="Ohm R."/>
            <person name="Gonzalez A."/>
            <person name="DeCock H."/>
            <person name="Restrepo S."/>
            <person name="Celis A."/>
        </authorList>
    </citation>
    <scope>NUCLEOTIDE SEQUENCE [LARGE SCALE GENOMIC DNA]</scope>
    <source>
        <strain evidence="3 4">CBS 1879</strain>
    </source>
</reference>
<dbReference type="Pfam" id="PF13430">
    <property type="entry name" value="DUF4112"/>
    <property type="match status" value="1"/>
</dbReference>
<evidence type="ECO:0008006" key="5">
    <source>
        <dbReference type="Google" id="ProtNLM"/>
    </source>
</evidence>
<dbReference type="AlphaFoldDB" id="A0A0M8MK34"/>
<dbReference type="RefSeq" id="XP_017990780.1">
    <property type="nucleotide sequence ID" value="XM_018135984.1"/>
</dbReference>
<comment type="caution">
    <text evidence="3">The sequence shown here is derived from an EMBL/GenBank/DDBJ whole genome shotgun (WGS) entry which is preliminary data.</text>
</comment>
<feature type="transmembrane region" description="Helical" evidence="2">
    <location>
        <begin position="111"/>
        <end position="130"/>
    </location>
</feature>
<gene>
    <name evidence="3" type="ORF">Malapachy_1480</name>
</gene>
<keyword evidence="4" id="KW-1185">Reference proteome</keyword>
<dbReference type="InterPro" id="IPR025187">
    <property type="entry name" value="DUF4112"/>
</dbReference>
<dbReference type="OrthoDB" id="2103474at2759"/>
<dbReference type="GeneID" id="28727859"/>
<dbReference type="PANTHER" id="PTHR35519">
    <property type="entry name" value="MEMBRANE PROTEINS"/>
    <property type="match status" value="1"/>
</dbReference>
<accession>A0A0M8MK34</accession>
<dbReference type="EMBL" id="LGAV01000007">
    <property type="protein sequence ID" value="KOS13148.1"/>
    <property type="molecule type" value="Genomic_DNA"/>
</dbReference>
<evidence type="ECO:0000313" key="3">
    <source>
        <dbReference type="EMBL" id="KOS13148.1"/>
    </source>
</evidence>
<keyword evidence="2" id="KW-0812">Transmembrane</keyword>
<dbReference type="Proteomes" id="UP000037751">
    <property type="component" value="Unassembled WGS sequence"/>
</dbReference>
<name>A0A0M8MK34_9BASI</name>
<evidence type="ECO:0000313" key="4">
    <source>
        <dbReference type="Proteomes" id="UP000037751"/>
    </source>
</evidence>
<sequence>MAQFVTGAAKHFAGKRFEEFAGRFEPQRQVPPGLTKQEEKILRKIKRRAHYLDKGFRVCGLRFGWTFLIGLIPFVGDAVDALLSYNLIVKKAKQIDDIPKELVNRMVANNVVSAGVGMIPLVGDVILASYKTNSRNANLLEDCTYSMSAHQVDLRKRAERRGTSAPVSSVATGAMPAPGAHVGATSEAPAVPPRPH</sequence>
<keyword evidence="2" id="KW-1133">Transmembrane helix</keyword>
<dbReference type="VEuPathDB" id="FungiDB:Malapachy_1480"/>
<organism evidence="3 4">
    <name type="scientific">Malassezia pachydermatis</name>
    <dbReference type="NCBI Taxonomy" id="77020"/>
    <lineage>
        <taxon>Eukaryota</taxon>
        <taxon>Fungi</taxon>
        <taxon>Dikarya</taxon>
        <taxon>Basidiomycota</taxon>
        <taxon>Ustilaginomycotina</taxon>
        <taxon>Malasseziomycetes</taxon>
        <taxon>Malasseziales</taxon>
        <taxon>Malasseziaceae</taxon>
        <taxon>Malassezia</taxon>
    </lineage>
</organism>